<dbReference type="Proteomes" id="UP000005178">
    <property type="component" value="Unassembled WGS sequence"/>
</dbReference>
<gene>
    <name evidence="2" type="ORF">ANASTE_01998</name>
</gene>
<dbReference type="InterPro" id="IPR003741">
    <property type="entry name" value="LUD_dom"/>
</dbReference>
<dbReference type="eggNOG" id="COG1139">
    <property type="taxonomic scope" value="Bacteria"/>
</dbReference>
<evidence type="ECO:0000259" key="1">
    <source>
        <dbReference type="Pfam" id="PF02589"/>
    </source>
</evidence>
<proteinExistence type="predicted"/>
<accession>B1C9C3</accession>
<evidence type="ECO:0000313" key="2">
    <source>
        <dbReference type="EMBL" id="EDS72287.1"/>
    </source>
</evidence>
<dbReference type="PANTHER" id="PTHR36179:SF2">
    <property type="entry name" value="LUD DOMAIN-CONTAINING PROTEIN"/>
    <property type="match status" value="1"/>
</dbReference>
<reference evidence="2" key="1">
    <citation type="submission" date="2008-01" db="EMBL/GenBank/DDBJ databases">
        <authorList>
            <person name="Fulton L."/>
            <person name="Clifton S."/>
            <person name="Fulton B."/>
            <person name="Xu J."/>
            <person name="Minx P."/>
            <person name="Pepin K.H."/>
            <person name="Johnson M."/>
            <person name="Thiruvilangam P."/>
            <person name="Bhonagiri V."/>
            <person name="Nash W.E."/>
            <person name="Mardis E.R."/>
            <person name="Wilson R.K."/>
        </authorList>
    </citation>
    <scope>NUCLEOTIDE SEQUENCE [LARGE SCALE GENOMIC DNA]</scope>
    <source>
        <strain evidence="2">DSM 17244</strain>
    </source>
</reference>
<reference evidence="2" key="2">
    <citation type="submission" date="2013-08" db="EMBL/GenBank/DDBJ databases">
        <title>Draft genome sequence of Anaerofustis stercorihominis (DSM 17244).</title>
        <authorList>
            <person name="Sudarsanam P."/>
            <person name="Ley R."/>
            <person name="Guruge J."/>
            <person name="Turnbaugh P.J."/>
            <person name="Mahowald M."/>
            <person name="Liep D."/>
            <person name="Gordon J."/>
        </authorList>
    </citation>
    <scope>NUCLEOTIDE SEQUENCE</scope>
    <source>
        <strain evidence="2">DSM 17244</strain>
    </source>
</reference>
<organism evidence="2 3">
    <name type="scientific">Anaerofustis stercorihominis DSM 17244</name>
    <dbReference type="NCBI Taxonomy" id="445971"/>
    <lineage>
        <taxon>Bacteria</taxon>
        <taxon>Bacillati</taxon>
        <taxon>Bacillota</taxon>
        <taxon>Clostridia</taxon>
        <taxon>Eubacteriales</taxon>
        <taxon>Eubacteriaceae</taxon>
        <taxon>Anaerofustis</taxon>
    </lineage>
</organism>
<dbReference type="STRING" id="445971.ANASTE_01998"/>
<dbReference type="HOGENOM" id="CLU_107893_1_0_9"/>
<dbReference type="PANTHER" id="PTHR36179">
    <property type="entry name" value="LUD_DOM DOMAIN-CONTAINING PROTEIN"/>
    <property type="match status" value="1"/>
</dbReference>
<name>B1C9C3_9FIRM</name>
<comment type="caution">
    <text evidence="2">The sequence shown here is derived from an EMBL/GenBank/DDBJ whole genome shotgun (WGS) entry which is preliminary data.</text>
</comment>
<dbReference type="EMBL" id="ABIL02000006">
    <property type="protein sequence ID" value="EDS72287.1"/>
    <property type="molecule type" value="Genomic_DNA"/>
</dbReference>
<dbReference type="PIRSF" id="PIRSF020269">
    <property type="entry name" value="DUF1121"/>
    <property type="match status" value="1"/>
</dbReference>
<protein>
    <recommendedName>
        <fullName evidence="1">LUD domain-containing protein</fullName>
    </recommendedName>
</protein>
<evidence type="ECO:0000313" key="3">
    <source>
        <dbReference type="Proteomes" id="UP000005178"/>
    </source>
</evidence>
<sequence>MNKMDYNESIKKINKQKILTTIDALKRNNMDARYFESKEELLNAVKEMVPEGSTTALGGSYTIKQIDGLTELIKSYDFKDRKKEGSTKEEKRQIAMEANFVDYYFMSSNAITVKGELYNVDGTGNRVSALIYGPDNVVVIASPNKIVSDVDAAIDRVKEQTAPMNCERLNMDTPCRKLGRCANCRSMDKICIFYTLTGFQRNKDRIKVFFVNDDSLGL</sequence>
<feature type="domain" description="LUD" evidence="1">
    <location>
        <begin position="21"/>
        <end position="211"/>
    </location>
</feature>
<dbReference type="Pfam" id="PF02589">
    <property type="entry name" value="LUD_dom"/>
    <property type="match status" value="1"/>
</dbReference>
<keyword evidence="3" id="KW-1185">Reference proteome</keyword>
<dbReference type="AlphaFoldDB" id="B1C9C3"/>
<dbReference type="InterPro" id="IPR009501">
    <property type="entry name" value="UCP020269"/>
</dbReference>